<name>A0A7G9SNL9_9GAMM</name>
<protein>
    <submittedName>
        <fullName evidence="2">Uncharacterized protein</fullName>
    </submittedName>
</protein>
<dbReference type="AlphaFoldDB" id="A0A7G9SNL9"/>
<dbReference type="Proteomes" id="UP000515804">
    <property type="component" value="Chromosome"/>
</dbReference>
<feature type="transmembrane region" description="Helical" evidence="1">
    <location>
        <begin position="31"/>
        <end position="56"/>
    </location>
</feature>
<proteinExistence type="predicted"/>
<feature type="transmembrane region" description="Helical" evidence="1">
    <location>
        <begin position="96"/>
        <end position="116"/>
    </location>
</feature>
<dbReference type="RefSeq" id="WP_187551963.1">
    <property type="nucleotide sequence ID" value="NZ_CP060719.1"/>
</dbReference>
<dbReference type="EMBL" id="CP060719">
    <property type="protein sequence ID" value="QNN69444.1"/>
    <property type="molecule type" value="Genomic_DNA"/>
</dbReference>
<feature type="transmembrane region" description="Helical" evidence="1">
    <location>
        <begin position="68"/>
        <end position="90"/>
    </location>
</feature>
<reference evidence="2 3" key="1">
    <citation type="submission" date="2020-08" db="EMBL/GenBank/DDBJ databases">
        <title>Genome sequence of Thermomonas carbonis KCTC 42013T.</title>
        <authorList>
            <person name="Hyun D.-W."/>
            <person name="Bae J.-W."/>
        </authorList>
    </citation>
    <scope>NUCLEOTIDE SEQUENCE [LARGE SCALE GENOMIC DNA]</scope>
    <source>
        <strain evidence="2 3">KCTC 42013</strain>
    </source>
</reference>
<evidence type="ECO:0000313" key="2">
    <source>
        <dbReference type="EMBL" id="QNN69444.1"/>
    </source>
</evidence>
<evidence type="ECO:0000313" key="3">
    <source>
        <dbReference type="Proteomes" id="UP000515804"/>
    </source>
</evidence>
<evidence type="ECO:0000256" key="1">
    <source>
        <dbReference type="SAM" id="Phobius"/>
    </source>
</evidence>
<dbReference type="KEGG" id="tcn:H9L16_12265"/>
<keyword evidence="1" id="KW-0472">Membrane</keyword>
<keyword evidence="1" id="KW-1133">Transmembrane helix</keyword>
<organism evidence="2 3">
    <name type="scientific">Thermomonas carbonis</name>
    <dbReference type="NCBI Taxonomy" id="1463158"/>
    <lineage>
        <taxon>Bacteria</taxon>
        <taxon>Pseudomonadati</taxon>
        <taxon>Pseudomonadota</taxon>
        <taxon>Gammaproteobacteria</taxon>
        <taxon>Lysobacterales</taxon>
        <taxon>Lysobacteraceae</taxon>
        <taxon>Thermomonas</taxon>
    </lineage>
</organism>
<sequence length="122" mass="12713">MNQYRLPAFAALSSLPSICIASGPGQAELLGLLFFGSIAFSAATHLLSLGIFLPLLRRGALQRTSYAYLIPILGMTSLYIIFAVAVGISAAWLAHLAALTGLLIPAGVYVFLLALFGSKGGT</sequence>
<keyword evidence="3" id="KW-1185">Reference proteome</keyword>
<gene>
    <name evidence="2" type="ORF">H9L16_12265</name>
</gene>
<keyword evidence="1" id="KW-0812">Transmembrane</keyword>
<accession>A0A7G9SNL9</accession>